<evidence type="ECO:0000313" key="3">
    <source>
        <dbReference type="Proteomes" id="UP001355207"/>
    </source>
</evidence>
<accession>A0AAX4K586</accession>
<protein>
    <submittedName>
        <fullName evidence="2">Uncharacterized protein</fullName>
    </submittedName>
</protein>
<dbReference type="RefSeq" id="XP_066079484.1">
    <property type="nucleotide sequence ID" value="XM_066223387.1"/>
</dbReference>
<evidence type="ECO:0000256" key="1">
    <source>
        <dbReference type="SAM" id="MobiDB-lite"/>
    </source>
</evidence>
<organism evidence="2 3">
    <name type="scientific">Kwoniella dendrophila CBS 6074</name>
    <dbReference type="NCBI Taxonomy" id="1295534"/>
    <lineage>
        <taxon>Eukaryota</taxon>
        <taxon>Fungi</taxon>
        <taxon>Dikarya</taxon>
        <taxon>Basidiomycota</taxon>
        <taxon>Agaricomycotina</taxon>
        <taxon>Tremellomycetes</taxon>
        <taxon>Tremellales</taxon>
        <taxon>Cryptococcaceae</taxon>
        <taxon>Kwoniella</taxon>
    </lineage>
</organism>
<proteinExistence type="predicted"/>
<name>A0AAX4K586_9TREE</name>
<dbReference type="Proteomes" id="UP001355207">
    <property type="component" value="Chromosome 11"/>
</dbReference>
<feature type="region of interest" description="Disordered" evidence="1">
    <location>
        <begin position="139"/>
        <end position="181"/>
    </location>
</feature>
<dbReference type="AlphaFoldDB" id="A0AAX4K586"/>
<sequence>MSIPRQGFTVSSDEQSSIVETLGFLNSTGKGASEVSAMERTLRKLCEGNVPKTEKSGVFSRFTGSKYMWPSETDFDTLRSKAPGRRNDFNTCQNVVLRAQGKDEKRYDDVFQNNSGDTIAQTNYNIGLELQRYYDERRERAQGRRNYSSGGGESSASAAARGEQETIDEVMARALEQSKWG</sequence>
<keyword evidence="3" id="KW-1185">Reference proteome</keyword>
<dbReference type="GeneID" id="91098349"/>
<evidence type="ECO:0000313" key="2">
    <source>
        <dbReference type="EMBL" id="WWC92722.1"/>
    </source>
</evidence>
<dbReference type="EMBL" id="CP144108">
    <property type="protein sequence ID" value="WWC92722.1"/>
    <property type="molecule type" value="Genomic_DNA"/>
</dbReference>
<gene>
    <name evidence="2" type="ORF">L201_007681</name>
</gene>
<reference evidence="2 3" key="1">
    <citation type="submission" date="2024-01" db="EMBL/GenBank/DDBJ databases">
        <title>Comparative genomics of Cryptococcus and Kwoniella reveals pathogenesis evolution and contrasting modes of karyotype evolution via chromosome fusion or intercentromeric recombination.</title>
        <authorList>
            <person name="Coelho M.A."/>
            <person name="David-Palma M."/>
            <person name="Shea T."/>
            <person name="Bowers K."/>
            <person name="McGinley-Smith S."/>
            <person name="Mohammad A.W."/>
            <person name="Gnirke A."/>
            <person name="Yurkov A.M."/>
            <person name="Nowrousian M."/>
            <person name="Sun S."/>
            <person name="Cuomo C.A."/>
            <person name="Heitman J."/>
        </authorList>
    </citation>
    <scope>NUCLEOTIDE SEQUENCE [LARGE SCALE GENOMIC DNA]</scope>
    <source>
        <strain evidence="2 3">CBS 6074</strain>
    </source>
</reference>